<dbReference type="GO" id="GO:0008237">
    <property type="term" value="F:metallopeptidase activity"/>
    <property type="evidence" value="ECO:0007669"/>
    <property type="project" value="UniProtKB-KW"/>
</dbReference>
<keyword evidence="2" id="KW-0732">Signal</keyword>
<dbReference type="PANTHER" id="PTHR41775:SF1">
    <property type="entry name" value="PEPTIDASE M6-LIKE DOMAIN-CONTAINING PROTEIN"/>
    <property type="match status" value="1"/>
</dbReference>
<accession>A0A842FW45</accession>
<dbReference type="GO" id="GO:0006508">
    <property type="term" value="P:proteolysis"/>
    <property type="evidence" value="ECO:0007669"/>
    <property type="project" value="UniProtKB-KW"/>
</dbReference>
<keyword evidence="4" id="KW-0482">Metalloprotease</keyword>
<feature type="region of interest" description="Disordered" evidence="1">
    <location>
        <begin position="108"/>
        <end position="130"/>
    </location>
</feature>
<protein>
    <submittedName>
        <fullName evidence="4">M6 family metalloprotease domain-containing protein</fullName>
    </submittedName>
</protein>
<comment type="caution">
    <text evidence="4">The sequence shown here is derived from an EMBL/GenBank/DDBJ whole genome shotgun (WGS) entry which is preliminary data.</text>
</comment>
<dbReference type="PANTHER" id="PTHR41775">
    <property type="entry name" value="SECRETED PROTEIN-RELATED"/>
    <property type="match status" value="1"/>
</dbReference>
<gene>
    <name evidence="4" type="ORF">HCC36_07190</name>
</gene>
<dbReference type="NCBIfam" id="TIGR03296">
    <property type="entry name" value="M6dom_TIGR03296"/>
    <property type="match status" value="1"/>
</dbReference>
<feature type="chain" id="PRO_5032771282" evidence="2">
    <location>
        <begin position="24"/>
        <end position="746"/>
    </location>
</feature>
<keyword evidence="4" id="KW-0645">Protease</keyword>
<keyword evidence="4" id="KW-0378">Hydrolase</keyword>
<feature type="signal peptide" evidence="2">
    <location>
        <begin position="1"/>
        <end position="23"/>
    </location>
</feature>
<dbReference type="InterPro" id="IPR008757">
    <property type="entry name" value="Peptidase_M6-like_domain"/>
</dbReference>
<reference evidence="4 5" key="1">
    <citation type="submission" date="2020-03" db="EMBL/GenBank/DDBJ databases">
        <title>Soil Listeria distribution.</title>
        <authorList>
            <person name="Liao J."/>
            <person name="Wiedmann M."/>
        </authorList>
    </citation>
    <scope>NUCLEOTIDE SEQUENCE [LARGE SCALE GENOMIC DNA]</scope>
    <source>
        <strain evidence="4 5">FSL L7-0051</strain>
    </source>
</reference>
<organism evidence="4 5">
    <name type="scientific">Listeria booriae</name>
    <dbReference type="NCBI Taxonomy" id="1552123"/>
    <lineage>
        <taxon>Bacteria</taxon>
        <taxon>Bacillati</taxon>
        <taxon>Bacillota</taxon>
        <taxon>Bacilli</taxon>
        <taxon>Bacillales</taxon>
        <taxon>Listeriaceae</taxon>
        <taxon>Listeria</taxon>
    </lineage>
</organism>
<evidence type="ECO:0000313" key="5">
    <source>
        <dbReference type="Proteomes" id="UP000543005"/>
    </source>
</evidence>
<evidence type="ECO:0000256" key="2">
    <source>
        <dbReference type="SAM" id="SignalP"/>
    </source>
</evidence>
<name>A0A842FW45_9LIST</name>
<dbReference type="RefSeq" id="WP_185629073.1">
    <property type="nucleotide sequence ID" value="NZ_JAARZT010000011.1"/>
</dbReference>
<feature type="domain" description="Peptidase M6-like" evidence="3">
    <location>
        <begin position="319"/>
        <end position="376"/>
    </location>
</feature>
<dbReference type="Pfam" id="PF05547">
    <property type="entry name" value="Peptidase_M6"/>
    <property type="match status" value="1"/>
</dbReference>
<dbReference type="PROSITE" id="PS00018">
    <property type="entry name" value="EF_HAND_1"/>
    <property type="match status" value="1"/>
</dbReference>
<sequence length="746" mass="81963">MKKICLSIIFLGGIIGFSSQVDAGVAFDAYQTVEQTSGETFKVKQVGDEYLHYNVTDTEDVVVQNSDKNWYYASIKQEGNNGSMQTSIVPTTAVYQHDKKPVHAVTEQQLKRNPQIQQQANEAENRANAERNQQPLVDAQKSGSHNKVTATKTIPTLVVLISYTDNKIQTTDASWKELFFGSSSKSVNDYYLEAALGTVNFVPATESSDVANDGVVRITLPQNHPDSSHTNQHVRIDTTIRDALAPFIDLTSYDTNKDKRINTKELNIVLLHAGQEGSYQSPQTASVWATHTGTSQPPFQPINYEFEYSELGEMHGTHQATIGQICHEIGHGLGLRDLYTNSAEVGLGFYSVMANGAWGYEGNEYSGTSPVHFDAYSAAKLGIVPVTNVISANKLSYTIKDWGTGTPSILRVNTQDPQEYYLVENRQKKGYDTGMIRASQGGIAIYRINERFSDNLDAGKQVATLMPASNDTLNLIDALYYKGTNPNGKPQNAIFNKSSIPAATLNDGTATDVDIQVKSANGPEMLIGLSAVSPQRESTIYVSGNLYHSSELPTLTAELYRIDGTKIEESPVYKGHTTVFNKLSEGIYYVHITLPTGYKWTAFNNRGQSSGGETQYGETLFGQDGNSSYVSLDGLSSKDLSFQLEKNNNTINGEVSHFGGNKETNTLTLYNASTSEEVSHILVNSKSFFRFDNVANGTYYIKASIPIDTEIGIPSKHFGRDGFTEYLTVTGNTTINDLYLQYNGTP</sequence>
<dbReference type="InterPro" id="IPR018247">
    <property type="entry name" value="EF_Hand_1_Ca_BS"/>
</dbReference>
<dbReference type="Proteomes" id="UP000543005">
    <property type="component" value="Unassembled WGS sequence"/>
</dbReference>
<dbReference type="SUPFAM" id="SSF55486">
    <property type="entry name" value="Metalloproteases ('zincins'), catalytic domain"/>
    <property type="match status" value="1"/>
</dbReference>
<evidence type="ECO:0000256" key="1">
    <source>
        <dbReference type="SAM" id="MobiDB-lite"/>
    </source>
</evidence>
<dbReference type="EMBL" id="JAARZT010000011">
    <property type="protein sequence ID" value="MBC2293015.1"/>
    <property type="molecule type" value="Genomic_DNA"/>
</dbReference>
<dbReference type="AlphaFoldDB" id="A0A842FW45"/>
<evidence type="ECO:0000259" key="3">
    <source>
        <dbReference type="Pfam" id="PF05547"/>
    </source>
</evidence>
<evidence type="ECO:0000313" key="4">
    <source>
        <dbReference type="EMBL" id="MBC2293015.1"/>
    </source>
</evidence>
<proteinExistence type="predicted"/>